<protein>
    <submittedName>
        <fullName evidence="2">Uncharacterized protein</fullName>
    </submittedName>
</protein>
<sequence>MVRTKPNIENHEDNNTEKNDKRKLTQSQIQHIHDSKQIMSHLGHSNTAYKNFPTISIDKKSDNASGLKLPSVNTLPHPYVLIDKTQKPFLPVIIYEITPFDISSGQSQILKDLIMKLISLSQN</sequence>
<evidence type="ECO:0000313" key="2">
    <source>
        <dbReference type="EMBL" id="MBW0469090.1"/>
    </source>
</evidence>
<reference evidence="2" key="1">
    <citation type="submission" date="2021-03" db="EMBL/GenBank/DDBJ databases">
        <title>Draft genome sequence of rust myrtle Austropuccinia psidii MF-1, a brazilian biotype.</title>
        <authorList>
            <person name="Quecine M.C."/>
            <person name="Pachon D.M.R."/>
            <person name="Bonatelli M.L."/>
            <person name="Correr F.H."/>
            <person name="Franceschini L.M."/>
            <person name="Leite T.F."/>
            <person name="Margarido G.R.A."/>
            <person name="Almeida C.A."/>
            <person name="Ferrarezi J.A."/>
            <person name="Labate C.A."/>
        </authorList>
    </citation>
    <scope>NUCLEOTIDE SEQUENCE</scope>
    <source>
        <strain evidence="2">MF-1</strain>
    </source>
</reference>
<accession>A0A9Q3GJ90</accession>
<name>A0A9Q3GJ90_9BASI</name>
<proteinExistence type="predicted"/>
<feature type="region of interest" description="Disordered" evidence="1">
    <location>
        <begin position="1"/>
        <end position="27"/>
    </location>
</feature>
<keyword evidence="3" id="KW-1185">Reference proteome</keyword>
<feature type="compositionally biased region" description="Basic and acidic residues" evidence="1">
    <location>
        <begin position="1"/>
        <end position="23"/>
    </location>
</feature>
<dbReference type="EMBL" id="AVOT02002075">
    <property type="protein sequence ID" value="MBW0469090.1"/>
    <property type="molecule type" value="Genomic_DNA"/>
</dbReference>
<gene>
    <name evidence="2" type="ORF">O181_008805</name>
</gene>
<evidence type="ECO:0000256" key="1">
    <source>
        <dbReference type="SAM" id="MobiDB-lite"/>
    </source>
</evidence>
<organism evidence="2 3">
    <name type="scientific">Austropuccinia psidii MF-1</name>
    <dbReference type="NCBI Taxonomy" id="1389203"/>
    <lineage>
        <taxon>Eukaryota</taxon>
        <taxon>Fungi</taxon>
        <taxon>Dikarya</taxon>
        <taxon>Basidiomycota</taxon>
        <taxon>Pucciniomycotina</taxon>
        <taxon>Pucciniomycetes</taxon>
        <taxon>Pucciniales</taxon>
        <taxon>Sphaerophragmiaceae</taxon>
        <taxon>Austropuccinia</taxon>
    </lineage>
</organism>
<dbReference type="AlphaFoldDB" id="A0A9Q3GJ90"/>
<dbReference type="Proteomes" id="UP000765509">
    <property type="component" value="Unassembled WGS sequence"/>
</dbReference>
<comment type="caution">
    <text evidence="2">The sequence shown here is derived from an EMBL/GenBank/DDBJ whole genome shotgun (WGS) entry which is preliminary data.</text>
</comment>
<evidence type="ECO:0000313" key="3">
    <source>
        <dbReference type="Proteomes" id="UP000765509"/>
    </source>
</evidence>